<reference evidence="2 3" key="1">
    <citation type="submission" date="2018-11" db="EMBL/GenBank/DDBJ databases">
        <authorList>
            <consortium name="Pathogen Informatics"/>
        </authorList>
    </citation>
    <scope>NUCLEOTIDE SEQUENCE [LARGE SCALE GENOMIC DNA]</scope>
</reference>
<evidence type="ECO:0000313" key="3">
    <source>
        <dbReference type="Proteomes" id="UP000050761"/>
    </source>
</evidence>
<dbReference type="OrthoDB" id="118951at2759"/>
<dbReference type="PANTHER" id="PTHR11161">
    <property type="entry name" value="O-ACYLTRANSFERASE"/>
    <property type="match status" value="1"/>
</dbReference>
<keyword evidence="3" id="KW-1185">Reference proteome</keyword>
<feature type="transmembrane region" description="Helical" evidence="1">
    <location>
        <begin position="97"/>
        <end position="116"/>
    </location>
</feature>
<protein>
    <submittedName>
        <fullName evidence="4">Acyl_transf_3 domain-containing protein</fullName>
    </submittedName>
</protein>
<keyword evidence="1" id="KW-0472">Membrane</keyword>
<keyword evidence="1" id="KW-1133">Transmembrane helix</keyword>
<evidence type="ECO:0000256" key="1">
    <source>
        <dbReference type="SAM" id="Phobius"/>
    </source>
</evidence>
<dbReference type="EMBL" id="UZAH01034724">
    <property type="protein sequence ID" value="VDP36886.1"/>
    <property type="molecule type" value="Genomic_DNA"/>
</dbReference>
<evidence type="ECO:0000313" key="4">
    <source>
        <dbReference type="WBParaSite" id="HPBE_0002314601-mRNA-1"/>
    </source>
</evidence>
<organism evidence="2">
    <name type="scientific">Heligmosomoides polygyrus</name>
    <name type="common">Parasitic roundworm</name>
    <dbReference type="NCBI Taxonomy" id="6339"/>
    <lineage>
        <taxon>Eukaryota</taxon>
        <taxon>Metazoa</taxon>
        <taxon>Ecdysozoa</taxon>
        <taxon>Nematoda</taxon>
        <taxon>Chromadorea</taxon>
        <taxon>Rhabditida</taxon>
        <taxon>Rhabditina</taxon>
        <taxon>Rhabditomorpha</taxon>
        <taxon>Strongyloidea</taxon>
        <taxon>Heligmosomidae</taxon>
        <taxon>Heligmosomoides</taxon>
    </lineage>
</organism>
<feature type="non-terminal residue" evidence="2">
    <location>
        <position position="1"/>
    </location>
</feature>
<sequence>PKVETTCNYESETTEQEAWCNRNIKNKLAFANARFRKVNQPAAASGPVGAFLSWKFFMPLSKITFCAYLLHPIMLQIYNLSRPQPFHFTTFIQMVRYTFEAVFVSYLMAFFFALAFEKPFNVFDEMLIPKNGNGNTTVPPLNIQPFNV</sequence>
<feature type="non-terminal residue" evidence="2">
    <location>
        <position position="148"/>
    </location>
</feature>
<dbReference type="Proteomes" id="UP000050761">
    <property type="component" value="Unassembled WGS sequence"/>
</dbReference>
<accession>A0A3P8H0P4</accession>
<dbReference type="AlphaFoldDB" id="A0A3P8H0P4"/>
<evidence type="ECO:0000313" key="2">
    <source>
        <dbReference type="EMBL" id="VDP36886.1"/>
    </source>
</evidence>
<gene>
    <name evidence="2" type="ORF">HPBE_LOCUS23146</name>
</gene>
<keyword evidence="1" id="KW-0812">Transmembrane</keyword>
<name>A0A3P8H0P4_HELPZ</name>
<reference evidence="4" key="2">
    <citation type="submission" date="2019-09" db="UniProtKB">
        <authorList>
            <consortium name="WormBaseParasite"/>
        </authorList>
    </citation>
    <scope>IDENTIFICATION</scope>
</reference>
<proteinExistence type="predicted"/>
<dbReference type="InterPro" id="IPR052728">
    <property type="entry name" value="O2_lipid_transport_reg"/>
</dbReference>
<dbReference type="PANTHER" id="PTHR11161:SF65">
    <property type="entry name" value="NOSE RESISTANT TO FLUOXETINE PROTEIN 6"/>
    <property type="match status" value="1"/>
</dbReference>
<dbReference type="WBParaSite" id="HPBE_0002314601-mRNA-1">
    <property type="protein sequence ID" value="HPBE_0002314601-mRNA-1"/>
    <property type="gene ID" value="HPBE_0002314601"/>
</dbReference>